<evidence type="ECO:0000256" key="2">
    <source>
        <dbReference type="ARBA" id="ARBA00022676"/>
    </source>
</evidence>
<dbReference type="SUPFAM" id="SSF53756">
    <property type="entry name" value="UDP-Glycosyltransferase/glycogen phosphorylase"/>
    <property type="match status" value="1"/>
</dbReference>
<gene>
    <name evidence="6" type="ORF">FNH05_02810</name>
</gene>
<keyword evidence="7" id="KW-1185">Reference proteome</keyword>
<evidence type="ECO:0000259" key="5">
    <source>
        <dbReference type="Pfam" id="PF21036"/>
    </source>
</evidence>
<dbReference type="Pfam" id="PF06722">
    <property type="entry name" value="EryCIII-like_C"/>
    <property type="match status" value="1"/>
</dbReference>
<dbReference type="Proteomes" id="UP000320011">
    <property type="component" value="Unassembled WGS sequence"/>
</dbReference>
<evidence type="ECO:0000256" key="1">
    <source>
        <dbReference type="ARBA" id="ARBA00006962"/>
    </source>
</evidence>
<dbReference type="InterPro" id="IPR010610">
    <property type="entry name" value="EryCIII-like_C"/>
</dbReference>
<dbReference type="AlphaFoldDB" id="A0A558DKE7"/>
<reference evidence="6 7" key="2">
    <citation type="submission" date="2019-08" db="EMBL/GenBank/DDBJ databases">
        <title>Amycolatopsis acidicola sp. nov., isolated from peat swamp forest soil.</title>
        <authorList>
            <person name="Srisuk N."/>
        </authorList>
    </citation>
    <scope>NUCLEOTIDE SEQUENCE [LARGE SCALE GENOMIC DNA]</scope>
    <source>
        <strain evidence="6 7">TBRC 6029</strain>
    </source>
</reference>
<dbReference type="GO" id="GO:0016758">
    <property type="term" value="F:hexosyltransferase activity"/>
    <property type="evidence" value="ECO:0007669"/>
    <property type="project" value="UniProtKB-ARBA"/>
</dbReference>
<dbReference type="Gene3D" id="3.40.50.2000">
    <property type="entry name" value="Glycogen Phosphorylase B"/>
    <property type="match status" value="2"/>
</dbReference>
<name>A0A558DKE7_9PSEU</name>
<comment type="similarity">
    <text evidence="1">Belongs to the glycosyltransferase 28 family.</text>
</comment>
<dbReference type="PANTHER" id="PTHR48050:SF13">
    <property type="entry name" value="STEROL 3-BETA-GLUCOSYLTRANSFERASE UGT80A2"/>
    <property type="match status" value="1"/>
</dbReference>
<protein>
    <submittedName>
        <fullName evidence="6">DUF1205 domain-containing protein</fullName>
    </submittedName>
</protein>
<keyword evidence="3" id="KW-0808">Transferase</keyword>
<feature type="domain" description="Erythromycin biosynthesis protein CIII-like N-terminal" evidence="5">
    <location>
        <begin position="22"/>
        <end position="224"/>
    </location>
</feature>
<comment type="caution">
    <text evidence="6">The sequence shown here is derived from an EMBL/GenBank/DDBJ whole genome shotgun (WGS) entry which is preliminary data.</text>
</comment>
<dbReference type="Pfam" id="PF21036">
    <property type="entry name" value="EryCIII-like_N"/>
    <property type="match status" value="1"/>
</dbReference>
<dbReference type="EMBL" id="VJWX01000013">
    <property type="protein sequence ID" value="TVT61462.1"/>
    <property type="molecule type" value="Genomic_DNA"/>
</dbReference>
<evidence type="ECO:0000313" key="7">
    <source>
        <dbReference type="Proteomes" id="UP000320011"/>
    </source>
</evidence>
<dbReference type="InterPro" id="IPR002213">
    <property type="entry name" value="UDP_glucos_trans"/>
</dbReference>
<dbReference type="GO" id="GO:0008194">
    <property type="term" value="F:UDP-glycosyltransferase activity"/>
    <property type="evidence" value="ECO:0007669"/>
    <property type="project" value="InterPro"/>
</dbReference>
<proteinExistence type="inferred from homology"/>
<accession>A0A558DKE7</accession>
<reference evidence="6 7" key="1">
    <citation type="submission" date="2019-07" db="EMBL/GenBank/DDBJ databases">
        <authorList>
            <person name="Duangmal K."/>
            <person name="Teo W.F.A."/>
        </authorList>
    </citation>
    <scope>NUCLEOTIDE SEQUENCE [LARGE SCALE GENOMIC DNA]</scope>
    <source>
        <strain evidence="6 7">TBRC 6029</strain>
    </source>
</reference>
<dbReference type="CDD" id="cd03784">
    <property type="entry name" value="GT1_Gtf-like"/>
    <property type="match status" value="1"/>
</dbReference>
<dbReference type="OrthoDB" id="5488434at2"/>
<evidence type="ECO:0000313" key="6">
    <source>
        <dbReference type="EMBL" id="TVT61462.1"/>
    </source>
</evidence>
<dbReference type="PANTHER" id="PTHR48050">
    <property type="entry name" value="STEROL 3-BETA-GLUCOSYLTRANSFERASE"/>
    <property type="match status" value="1"/>
</dbReference>
<feature type="domain" description="Erythromycin biosynthesis protein CIII-like C-terminal" evidence="4">
    <location>
        <begin position="239"/>
        <end position="378"/>
    </location>
</feature>
<dbReference type="RefSeq" id="WP_144585670.1">
    <property type="nucleotide sequence ID" value="NZ_VJWX01000013.1"/>
</dbReference>
<keyword evidence="2" id="KW-0328">Glycosyltransferase</keyword>
<dbReference type="InterPro" id="IPR048284">
    <property type="entry name" value="EryCIII-like_N"/>
</dbReference>
<evidence type="ECO:0000256" key="3">
    <source>
        <dbReference type="ARBA" id="ARBA00022679"/>
    </source>
</evidence>
<dbReference type="InterPro" id="IPR050426">
    <property type="entry name" value="Glycosyltransferase_28"/>
</dbReference>
<organism evidence="6 7">
    <name type="scientific">Amycolatopsis rhizosphaerae</name>
    <dbReference type="NCBI Taxonomy" id="2053003"/>
    <lineage>
        <taxon>Bacteria</taxon>
        <taxon>Bacillati</taxon>
        <taxon>Actinomycetota</taxon>
        <taxon>Actinomycetes</taxon>
        <taxon>Pseudonocardiales</taxon>
        <taxon>Pseudonocardiaceae</taxon>
        <taxon>Amycolatopsis</taxon>
    </lineage>
</organism>
<evidence type="ECO:0000259" key="4">
    <source>
        <dbReference type="Pfam" id="PF06722"/>
    </source>
</evidence>
<dbReference type="GO" id="GO:0017000">
    <property type="term" value="P:antibiotic biosynthetic process"/>
    <property type="evidence" value="ECO:0007669"/>
    <property type="project" value="UniProtKB-ARBA"/>
</dbReference>
<sequence length="380" mass="40667">MNVLFVSSPGLGHLFPLIPLAWAFRANGHDVVIAIAEHAERAAGSGLEVVDVAPHFSSVEAFEQVAKDDPDFLATVATRPAVALAEWGVQIAAVNRPLIDGLIALTDDFGPDLVVYEQGATAGLFASARAGVPAVQRNHGAFATAGMHDAVAGFLGDFFDRYDLPRPLPKPDVIIESFPPSMILDRSPEGWFMRWVPYGGGEVHGDRWPTAPNRDRPRVAVSMGTIELQAFGLGAVESIVAAAARVDADFVLALGDLDIGPLRPLPPNVHAVGWTPLHRLLRQCAAVVHHGSGGMIMTAIEACTPQLLAPDSRDMFQHSGRAAVRELGIGLVGSADEVSPELLTELIKDDRLVQRMTVVRDEMHSLPSPAETARRIIAEL</sequence>